<sequence length="455" mass="51635">MFPQPLSLRKARRHWHDFYNFLLSKSETKQLTRLIKRGTRAGTQQVVYVPQKPFSASCKDTGALLIKRALDAVHQLRQVQFLQEGHEGGLSEGVVIEVNCVELGKKRSLSDRTMRTHIAQLMDAGLIIAKYFHGWRRNLELVISKKYLFEMVQNTQKGGLNNGGSGICQPVCVSDYGTKLPPIQAPNRLINTTLTNQVEKWKTPENQEKEISARAGGADAAGDEAAPKMGKQGAGGRLKALLGPKAPAKIIRQQSAVEAQKARMLALFSEELFTKACRMLYPRKRFTAEQYQLSLDAIAAGVYRHLDTTHLTLPQWQQYHAGCLERVRLAGKWFARHTDAEVSWPYALYTNGLGYFDAHNPNGFIRTEQWLAENEVKQRYRRITTALQAAETEFSQFKQLQRGLKISATKRVKEFTAWELYRWHENRIRLLGRESALKRFYEMAGQSLATKAATS</sequence>
<keyword evidence="2" id="KW-1185">Reference proteome</keyword>
<name>A0A246FK39_9BACT</name>
<proteinExistence type="predicted"/>
<organism evidence="1 2">
    <name type="scientific">Hymenobacter amundsenii</name>
    <dbReference type="NCBI Taxonomy" id="2006685"/>
    <lineage>
        <taxon>Bacteria</taxon>
        <taxon>Pseudomonadati</taxon>
        <taxon>Bacteroidota</taxon>
        <taxon>Cytophagia</taxon>
        <taxon>Cytophagales</taxon>
        <taxon>Hymenobacteraceae</taxon>
        <taxon>Hymenobacter</taxon>
    </lineage>
</organism>
<dbReference type="Proteomes" id="UP000197277">
    <property type="component" value="Unassembled WGS sequence"/>
</dbReference>
<dbReference type="AlphaFoldDB" id="A0A246FK39"/>
<protein>
    <submittedName>
        <fullName evidence="1">Uncharacterized protein</fullName>
    </submittedName>
</protein>
<evidence type="ECO:0000313" key="1">
    <source>
        <dbReference type="EMBL" id="OWP62908.1"/>
    </source>
</evidence>
<dbReference type="EMBL" id="NIRR01000018">
    <property type="protein sequence ID" value="OWP62908.1"/>
    <property type="molecule type" value="Genomic_DNA"/>
</dbReference>
<evidence type="ECO:0000313" key="2">
    <source>
        <dbReference type="Proteomes" id="UP000197277"/>
    </source>
</evidence>
<reference evidence="1 2" key="1">
    <citation type="submission" date="2017-06" db="EMBL/GenBank/DDBJ databases">
        <title>Hymenobacter amundsenii sp. nov. isolated from regoliths in Antarctica.</title>
        <authorList>
            <person name="Sedlacek I."/>
            <person name="Kralova S."/>
            <person name="Pantucek R."/>
            <person name="Svec P."/>
            <person name="Holochova P."/>
            <person name="Stankova E."/>
            <person name="Vrbovska V."/>
            <person name="Busse H.-J."/>
        </authorList>
    </citation>
    <scope>NUCLEOTIDE SEQUENCE [LARGE SCALE GENOMIC DNA]</scope>
    <source>
        <strain evidence="1 2">CCM 8682</strain>
    </source>
</reference>
<gene>
    <name evidence="1" type="ORF">CDA63_11865</name>
</gene>
<comment type="caution">
    <text evidence="1">The sequence shown here is derived from an EMBL/GenBank/DDBJ whole genome shotgun (WGS) entry which is preliminary data.</text>
</comment>
<accession>A0A246FK39</accession>